<dbReference type="PANTHER" id="PTHR21174:SF0">
    <property type="entry name" value="HD PHOSPHOHYDROLASE FAMILY PROTEIN-RELATED"/>
    <property type="match status" value="1"/>
</dbReference>
<dbReference type="AlphaFoldDB" id="A0A8J3VSX3"/>
<accession>A0A8J3VSX3</accession>
<comment type="caution">
    <text evidence="1">The sequence shown here is derived from an EMBL/GenBank/DDBJ whole genome shotgun (WGS) entry which is preliminary data.</text>
</comment>
<keyword evidence="2" id="KW-1185">Reference proteome</keyword>
<protein>
    <recommendedName>
        <fullName evidence="3">Metal-dependent HD superfamily phosphohydrolase</fullName>
    </recommendedName>
</protein>
<reference evidence="1" key="1">
    <citation type="submission" date="2021-01" db="EMBL/GenBank/DDBJ databases">
        <title>Whole genome shotgun sequence of Rugosimonospora africana NBRC 104875.</title>
        <authorList>
            <person name="Komaki H."/>
            <person name="Tamura T."/>
        </authorList>
    </citation>
    <scope>NUCLEOTIDE SEQUENCE</scope>
    <source>
        <strain evidence="1">NBRC 104875</strain>
    </source>
</reference>
<evidence type="ECO:0000313" key="1">
    <source>
        <dbReference type="EMBL" id="GIH17590.1"/>
    </source>
</evidence>
<dbReference type="PANTHER" id="PTHR21174">
    <property type="match status" value="1"/>
</dbReference>
<name>A0A8J3VSX3_9ACTN</name>
<dbReference type="PIRSF" id="PIRSF035170">
    <property type="entry name" value="HD_phosphohydro"/>
    <property type="match status" value="1"/>
</dbReference>
<proteinExistence type="predicted"/>
<evidence type="ECO:0008006" key="3">
    <source>
        <dbReference type="Google" id="ProtNLM"/>
    </source>
</evidence>
<dbReference type="InterPro" id="IPR009218">
    <property type="entry name" value="HD_phosphohydro"/>
</dbReference>
<dbReference type="SUPFAM" id="SSF109604">
    <property type="entry name" value="HD-domain/PDEase-like"/>
    <property type="match status" value="1"/>
</dbReference>
<dbReference type="Proteomes" id="UP000642748">
    <property type="component" value="Unassembled WGS sequence"/>
</dbReference>
<dbReference type="Gene3D" id="1.10.3210.10">
    <property type="entry name" value="Hypothetical protein af1432"/>
    <property type="match status" value="1"/>
</dbReference>
<dbReference type="EMBL" id="BONZ01000056">
    <property type="protein sequence ID" value="GIH17590.1"/>
    <property type="molecule type" value="Genomic_DNA"/>
</dbReference>
<evidence type="ECO:0000313" key="2">
    <source>
        <dbReference type="Proteomes" id="UP000642748"/>
    </source>
</evidence>
<gene>
    <name evidence="1" type="ORF">Raf01_57620</name>
</gene>
<organism evidence="1 2">
    <name type="scientific">Rugosimonospora africana</name>
    <dbReference type="NCBI Taxonomy" id="556532"/>
    <lineage>
        <taxon>Bacteria</taxon>
        <taxon>Bacillati</taxon>
        <taxon>Actinomycetota</taxon>
        <taxon>Actinomycetes</taxon>
        <taxon>Micromonosporales</taxon>
        <taxon>Micromonosporaceae</taxon>
        <taxon>Rugosimonospora</taxon>
    </lineage>
</organism>
<sequence length="205" mass="22610">MNLMRDWLRLMPDADAGAAESAGRDLLDRWGEPHRRYHNVDHLSATLSTLDDLGASPAARLAAWYHDAVYDPQRPDNEERSAVLAARMLPGLGLAEQVPEVVRLIRLTAGHDPAPDDRDGIALCDADLAVLAWPRHEYDGYAGAIRAEYAHVPDEAYRAGRAGVLRGLLGLPALYRTPELHACWEEPARANLRRELATLADRPSA</sequence>